<proteinExistence type="inferred from homology"/>
<evidence type="ECO:0000256" key="2">
    <source>
        <dbReference type="SAM" id="MobiDB-lite"/>
    </source>
</evidence>
<feature type="region of interest" description="Disordered" evidence="2">
    <location>
        <begin position="1"/>
        <end position="70"/>
    </location>
</feature>
<dbReference type="AlphaFoldDB" id="A0A8J6YNL3"/>
<dbReference type="PANTHER" id="PTHR28524">
    <property type="entry name" value="SUCCINATE DEHYDROGENASE ASSEMBLY FACTOR 4, MITOCHONDRIAL"/>
    <property type="match status" value="1"/>
</dbReference>
<gene>
    <name evidence="3" type="ORF">IHV25_03185</name>
</gene>
<dbReference type="RefSeq" id="WP_192533637.1">
    <property type="nucleotide sequence ID" value="NZ_JACZHT010000002.1"/>
</dbReference>
<protein>
    <submittedName>
        <fullName evidence="3">DUF1674 domain-containing protein</fullName>
    </submittedName>
</protein>
<dbReference type="Proteomes" id="UP000631034">
    <property type="component" value="Unassembled WGS sequence"/>
</dbReference>
<comment type="similarity">
    <text evidence="1">Belongs to the SDHAF4 family.</text>
</comment>
<evidence type="ECO:0000256" key="1">
    <source>
        <dbReference type="ARBA" id="ARBA00005701"/>
    </source>
</evidence>
<organism evidence="3 4">
    <name type="scientific">Phaeovibrio sulfidiphilus</name>
    <dbReference type="NCBI Taxonomy" id="1220600"/>
    <lineage>
        <taxon>Bacteria</taxon>
        <taxon>Pseudomonadati</taxon>
        <taxon>Pseudomonadota</taxon>
        <taxon>Alphaproteobacteria</taxon>
        <taxon>Rhodospirillales</taxon>
        <taxon>Rhodospirillaceae</taxon>
        <taxon>Phaeovibrio</taxon>
    </lineage>
</organism>
<reference evidence="3" key="1">
    <citation type="submission" date="2020-10" db="EMBL/GenBank/DDBJ databases">
        <title>Genome sequence of the unusual species of purple photosynthetic bacteria, Phaeovibrio sulfidiphilus DSM 23193, type strain.</title>
        <authorList>
            <person name="Kyndt J.A."/>
            <person name="Meyer T.E."/>
        </authorList>
    </citation>
    <scope>NUCLEOTIDE SEQUENCE</scope>
    <source>
        <strain evidence="3">DSM 23193</strain>
    </source>
</reference>
<comment type="caution">
    <text evidence="3">The sequence shown here is derived from an EMBL/GenBank/DDBJ whole genome shotgun (WGS) entry which is preliminary data.</text>
</comment>
<feature type="compositionally biased region" description="Basic and acidic residues" evidence="2">
    <location>
        <begin position="57"/>
        <end position="70"/>
    </location>
</feature>
<dbReference type="PANTHER" id="PTHR28524:SF3">
    <property type="entry name" value="SUCCINATE DEHYDROGENASE ASSEMBLY FACTOR 4, MITOCHONDRIAL"/>
    <property type="match status" value="1"/>
</dbReference>
<evidence type="ECO:0000313" key="4">
    <source>
        <dbReference type="Proteomes" id="UP000631034"/>
    </source>
</evidence>
<feature type="compositionally biased region" description="Low complexity" evidence="2">
    <location>
        <begin position="1"/>
        <end position="47"/>
    </location>
</feature>
<evidence type="ECO:0000313" key="3">
    <source>
        <dbReference type="EMBL" id="MBE1236656.1"/>
    </source>
</evidence>
<name>A0A8J6YNL3_9PROT</name>
<dbReference type="Pfam" id="PF07896">
    <property type="entry name" value="DUF1674"/>
    <property type="match status" value="1"/>
</dbReference>
<dbReference type="EMBL" id="JACZHT010000002">
    <property type="protein sequence ID" value="MBE1236656.1"/>
    <property type="molecule type" value="Genomic_DNA"/>
</dbReference>
<dbReference type="InterPro" id="IPR012875">
    <property type="entry name" value="SDHF4"/>
</dbReference>
<keyword evidence="4" id="KW-1185">Reference proteome</keyword>
<sequence length="70" mass="7243">MAENKTTTGTDTAPGTAPEADGGTPTGAPTETTPENAPENAGTPKEYGGPKGPEPTRYSDWEQKGRCTDF</sequence>
<accession>A0A8J6YNL3</accession>